<sequence length="535" mass="60639">MIKSKNKFDIRVFGSTYEEIRKNFVWPQKFNFIESVDENSGIALIEDSKEIKYQEIKERSNGVSKFLKELGVKKGDIVAGMLPQGFNLLSALLGSYKNGSIYLSMSILFGTDAIKFRLNHSKASVVFTTSEYVKKIKEVYNTIIVSDDGGDYNYDDIEKVSIIEYNEVKENEPIHLFYTSGTTGEPKGVLLPKSWILGHLPAWQISLDFPKEKEIFITPAEWAWIGGLGDLVLPALYYGNTVITYKRQGKFDPIDFLDVLENYKVNGTFMVPTAIRMLKNHENEVKKYNLELKAIISGGEVVNPDLITWTKNNMNTDLNQIYGQTEANLVICNSPLIMKVKPEYTGPECPGHKVLILDEEGKEVTNTIGEIAIKLPDPSAMIEYYKNPDATKLKIKNNILFTGDMGYIDNEGYIKFVGRKDDIVKVSGYRLSALEIENEISKHPSVASCAVVDIQDKIRGSIIVAFIVPKEGYKPDINLENEIKTFVKNKLATYAYPRFIFFVDDLPKTVTGKLRRVELRKLAEKMIEDRERSSS</sequence>
<dbReference type="InterPro" id="IPR045851">
    <property type="entry name" value="AMP-bd_C_sf"/>
</dbReference>
<protein>
    <recommendedName>
        <fullName evidence="9">AMP-dependent synthetase</fullName>
    </recommendedName>
</protein>
<dbReference type="Proteomes" id="UP000193404">
    <property type="component" value="Chromosome"/>
</dbReference>
<dbReference type="InterPro" id="IPR025110">
    <property type="entry name" value="AMP-bd_C"/>
</dbReference>
<dbReference type="PANTHER" id="PTHR43605">
    <property type="entry name" value="ACYL-COENZYME A SYNTHETASE"/>
    <property type="match status" value="1"/>
</dbReference>
<evidence type="ECO:0000256" key="3">
    <source>
        <dbReference type="ARBA" id="ARBA00022741"/>
    </source>
</evidence>
<dbReference type="GO" id="GO:0006637">
    <property type="term" value="P:acyl-CoA metabolic process"/>
    <property type="evidence" value="ECO:0007669"/>
    <property type="project" value="TreeGrafter"/>
</dbReference>
<dbReference type="OrthoDB" id="193284at2157"/>
<dbReference type="GO" id="GO:0004321">
    <property type="term" value="F:fatty-acyl-CoA synthase activity"/>
    <property type="evidence" value="ECO:0007669"/>
    <property type="project" value="TreeGrafter"/>
</dbReference>
<dbReference type="InterPro" id="IPR042099">
    <property type="entry name" value="ANL_N_sf"/>
</dbReference>
<proteinExistence type="inferred from homology"/>
<gene>
    <name evidence="7" type="ORF">B6F84_04950</name>
</gene>
<feature type="domain" description="AMP-dependent synthetase/ligase" evidence="5">
    <location>
        <begin position="42"/>
        <end position="385"/>
    </location>
</feature>
<feature type="domain" description="AMP-binding enzyme C-terminal" evidence="6">
    <location>
        <begin position="435"/>
        <end position="513"/>
    </location>
</feature>
<dbReference type="PANTHER" id="PTHR43605:SF10">
    <property type="entry name" value="ACYL-COA SYNTHETASE MEDIUM CHAIN FAMILY MEMBER 3"/>
    <property type="match status" value="1"/>
</dbReference>
<evidence type="ECO:0000259" key="5">
    <source>
        <dbReference type="Pfam" id="PF00501"/>
    </source>
</evidence>
<evidence type="ECO:0008006" key="9">
    <source>
        <dbReference type="Google" id="ProtNLM"/>
    </source>
</evidence>
<dbReference type="GO" id="GO:0016405">
    <property type="term" value="F:CoA-ligase activity"/>
    <property type="evidence" value="ECO:0007669"/>
    <property type="project" value="UniProtKB-ARBA"/>
</dbReference>
<dbReference type="GO" id="GO:0015645">
    <property type="term" value="F:fatty acid ligase activity"/>
    <property type="evidence" value="ECO:0007669"/>
    <property type="project" value="TreeGrafter"/>
</dbReference>
<dbReference type="GO" id="GO:0005524">
    <property type="term" value="F:ATP binding"/>
    <property type="evidence" value="ECO:0007669"/>
    <property type="project" value="UniProtKB-KW"/>
</dbReference>
<dbReference type="RefSeq" id="WP_148691210.1">
    <property type="nucleotide sequence ID" value="NZ_CP020477.1"/>
</dbReference>
<keyword evidence="4" id="KW-0067">ATP-binding</keyword>
<evidence type="ECO:0000256" key="4">
    <source>
        <dbReference type="ARBA" id="ARBA00022840"/>
    </source>
</evidence>
<dbReference type="PROSITE" id="PS00455">
    <property type="entry name" value="AMP_BINDING"/>
    <property type="match status" value="1"/>
</dbReference>
<dbReference type="Gene3D" id="3.30.300.30">
    <property type="match status" value="1"/>
</dbReference>
<keyword evidence="2" id="KW-0436">Ligase</keyword>
<organism evidence="7 8">
    <name type="scientific">Acidianus manzaensis</name>
    <dbReference type="NCBI Taxonomy" id="282676"/>
    <lineage>
        <taxon>Archaea</taxon>
        <taxon>Thermoproteota</taxon>
        <taxon>Thermoprotei</taxon>
        <taxon>Sulfolobales</taxon>
        <taxon>Sulfolobaceae</taxon>
        <taxon>Acidianus</taxon>
    </lineage>
</organism>
<name>A0A1W6JZ04_9CREN</name>
<dbReference type="InterPro" id="IPR000873">
    <property type="entry name" value="AMP-dep_synth/lig_dom"/>
</dbReference>
<evidence type="ECO:0000256" key="2">
    <source>
        <dbReference type="ARBA" id="ARBA00022598"/>
    </source>
</evidence>
<keyword evidence="8" id="KW-1185">Reference proteome</keyword>
<evidence type="ECO:0000259" key="6">
    <source>
        <dbReference type="Pfam" id="PF13193"/>
    </source>
</evidence>
<comment type="similarity">
    <text evidence="1">Belongs to the ATP-dependent AMP-binding enzyme family.</text>
</comment>
<accession>A0A1W6JZ04</accession>
<dbReference type="STRING" id="282676.B6F84_04950"/>
<evidence type="ECO:0000313" key="8">
    <source>
        <dbReference type="Proteomes" id="UP000193404"/>
    </source>
</evidence>
<evidence type="ECO:0000256" key="1">
    <source>
        <dbReference type="ARBA" id="ARBA00006432"/>
    </source>
</evidence>
<dbReference type="InterPro" id="IPR051087">
    <property type="entry name" value="Mitochondrial_ACSM"/>
</dbReference>
<evidence type="ECO:0000313" key="7">
    <source>
        <dbReference type="EMBL" id="ARM75440.1"/>
    </source>
</evidence>
<dbReference type="KEGG" id="aman:B6F84_04950"/>
<dbReference type="Pfam" id="PF13193">
    <property type="entry name" value="AMP-binding_C"/>
    <property type="match status" value="1"/>
</dbReference>
<dbReference type="GO" id="GO:0006633">
    <property type="term" value="P:fatty acid biosynthetic process"/>
    <property type="evidence" value="ECO:0007669"/>
    <property type="project" value="TreeGrafter"/>
</dbReference>
<dbReference type="Gene3D" id="3.40.50.12780">
    <property type="entry name" value="N-terminal domain of ligase-like"/>
    <property type="match status" value="1"/>
</dbReference>
<keyword evidence="3" id="KW-0547">Nucleotide-binding</keyword>
<dbReference type="SUPFAM" id="SSF56801">
    <property type="entry name" value="Acetyl-CoA synthetase-like"/>
    <property type="match status" value="1"/>
</dbReference>
<reference evidence="7 8" key="1">
    <citation type="submission" date="2017-03" db="EMBL/GenBank/DDBJ databases">
        <title>Sulfur activation and transportation mechanism of thermophilic Archaea Acidianus manzaensis YN-25.</title>
        <authorList>
            <person name="Ma Y."/>
            <person name="Yang Y."/>
            <person name="Xia J."/>
        </authorList>
    </citation>
    <scope>NUCLEOTIDE SEQUENCE [LARGE SCALE GENOMIC DNA]</scope>
    <source>
        <strain evidence="7 8">YN-25</strain>
    </source>
</reference>
<dbReference type="AlphaFoldDB" id="A0A1W6JZ04"/>
<dbReference type="GeneID" id="41590244"/>
<dbReference type="EMBL" id="CP020477">
    <property type="protein sequence ID" value="ARM75440.1"/>
    <property type="molecule type" value="Genomic_DNA"/>
</dbReference>
<dbReference type="Pfam" id="PF00501">
    <property type="entry name" value="AMP-binding"/>
    <property type="match status" value="1"/>
</dbReference>
<dbReference type="InterPro" id="IPR020845">
    <property type="entry name" value="AMP-binding_CS"/>
</dbReference>